<gene>
    <name evidence="7" type="ORF">V3851_26000</name>
</gene>
<sequence>MLYFLCFLPPIAVLFCKKPGSFILNIILTIIGYFPGVIHAILIVNSYKADKRNKELIKAIERGRFQ</sequence>
<evidence type="ECO:0000313" key="7">
    <source>
        <dbReference type="EMBL" id="MEF2969230.1"/>
    </source>
</evidence>
<dbReference type="InterPro" id="IPR000612">
    <property type="entry name" value="PMP3"/>
</dbReference>
<dbReference type="EMBL" id="JAZHPZ010000026">
    <property type="protein sequence ID" value="MEF2969230.1"/>
    <property type="molecule type" value="Genomic_DNA"/>
</dbReference>
<dbReference type="Pfam" id="PF01679">
    <property type="entry name" value="Pmp3"/>
    <property type="match status" value="1"/>
</dbReference>
<keyword evidence="8" id="KW-1185">Reference proteome</keyword>
<keyword evidence="4 6" id="KW-1133">Transmembrane helix</keyword>
<evidence type="ECO:0000256" key="1">
    <source>
        <dbReference type="ARBA" id="ARBA00004370"/>
    </source>
</evidence>
<evidence type="ECO:0000256" key="6">
    <source>
        <dbReference type="SAM" id="Phobius"/>
    </source>
</evidence>
<evidence type="ECO:0000256" key="3">
    <source>
        <dbReference type="ARBA" id="ARBA00022692"/>
    </source>
</evidence>
<evidence type="ECO:0000256" key="2">
    <source>
        <dbReference type="ARBA" id="ARBA00009530"/>
    </source>
</evidence>
<evidence type="ECO:0000256" key="5">
    <source>
        <dbReference type="ARBA" id="ARBA00023136"/>
    </source>
</evidence>
<accession>A0ABU7VZM3</accession>
<feature type="transmembrane region" description="Helical" evidence="6">
    <location>
        <begin position="22"/>
        <end position="44"/>
    </location>
</feature>
<name>A0ABU7VZM3_9BACL</name>
<keyword evidence="3 6" id="KW-0812">Transmembrane</keyword>
<evidence type="ECO:0000256" key="4">
    <source>
        <dbReference type="ARBA" id="ARBA00022989"/>
    </source>
</evidence>
<evidence type="ECO:0000313" key="8">
    <source>
        <dbReference type="Proteomes" id="UP001306950"/>
    </source>
</evidence>
<reference evidence="7 8" key="1">
    <citation type="submission" date="2024-02" db="EMBL/GenBank/DDBJ databases">
        <title>A nitrogen-fixing paenibacillus bacterium.</title>
        <authorList>
            <person name="Zhang W.L."/>
            <person name="Chen S.F."/>
        </authorList>
    </citation>
    <scope>NUCLEOTIDE SEQUENCE [LARGE SCALE GENOMIC DNA]</scope>
    <source>
        <strain evidence="7 8">M1</strain>
    </source>
</reference>
<dbReference type="Proteomes" id="UP001306950">
    <property type="component" value="Unassembled WGS sequence"/>
</dbReference>
<comment type="subcellular location">
    <subcellularLocation>
        <location evidence="1">Membrane</location>
    </subcellularLocation>
</comment>
<dbReference type="PANTHER" id="PTHR21659:SF42">
    <property type="entry name" value="UPF0057 MEMBRANE PROTEIN ZK632.10-RELATED"/>
    <property type="match status" value="1"/>
</dbReference>
<comment type="similarity">
    <text evidence="2">Belongs to the UPF0057 (PMP3) family.</text>
</comment>
<proteinExistence type="inferred from homology"/>
<protein>
    <submittedName>
        <fullName evidence="7">YqaE/Pmp3 family membrane protein</fullName>
    </submittedName>
</protein>
<dbReference type="PANTHER" id="PTHR21659">
    <property type="entry name" value="HYDROPHOBIC PROTEIN RCI2 LOW TEMPERATURE AND SALT RESPONSIVE PROTEIN LTI6 -RELATED"/>
    <property type="match status" value="1"/>
</dbReference>
<organism evidence="7 8">
    <name type="scientific">Paenibacillus haidiansis</name>
    <dbReference type="NCBI Taxonomy" id="1574488"/>
    <lineage>
        <taxon>Bacteria</taxon>
        <taxon>Bacillati</taxon>
        <taxon>Bacillota</taxon>
        <taxon>Bacilli</taxon>
        <taxon>Bacillales</taxon>
        <taxon>Paenibacillaceae</taxon>
        <taxon>Paenibacillus</taxon>
    </lineage>
</organism>
<keyword evidence="5 6" id="KW-0472">Membrane</keyword>
<dbReference type="RefSeq" id="WP_331849324.1">
    <property type="nucleotide sequence ID" value="NZ_JAZHPZ010000026.1"/>
</dbReference>
<comment type="caution">
    <text evidence="7">The sequence shown here is derived from an EMBL/GenBank/DDBJ whole genome shotgun (WGS) entry which is preliminary data.</text>
</comment>